<dbReference type="PANTHER" id="PTHR30029">
    <property type="entry name" value="STAGE V SPORULATION PROTEIN R"/>
    <property type="match status" value="1"/>
</dbReference>
<dbReference type="InterPro" id="IPR057270">
    <property type="entry name" value="Ycgb-like"/>
</dbReference>
<evidence type="ECO:0000313" key="4">
    <source>
        <dbReference type="Proteomes" id="UP001165667"/>
    </source>
</evidence>
<dbReference type="EMBL" id="JAMOIM010000003">
    <property type="protein sequence ID" value="MCW6507489.1"/>
    <property type="molecule type" value="Genomic_DNA"/>
</dbReference>
<organism evidence="3 4">
    <name type="scientific">Lichenifustis flavocetrariae</name>
    <dbReference type="NCBI Taxonomy" id="2949735"/>
    <lineage>
        <taxon>Bacteria</taxon>
        <taxon>Pseudomonadati</taxon>
        <taxon>Pseudomonadota</taxon>
        <taxon>Alphaproteobacteria</taxon>
        <taxon>Hyphomicrobiales</taxon>
        <taxon>Lichenihabitantaceae</taxon>
        <taxon>Lichenifustis</taxon>
    </lineage>
</organism>
<accession>A0AA42CHQ0</accession>
<dbReference type="RefSeq" id="WP_282583859.1">
    <property type="nucleotide sequence ID" value="NZ_JAMOIM010000003.1"/>
</dbReference>
<dbReference type="AlphaFoldDB" id="A0AA42CHQ0"/>
<proteinExistence type="predicted"/>
<evidence type="ECO:0000259" key="1">
    <source>
        <dbReference type="Pfam" id="PF04293"/>
    </source>
</evidence>
<feature type="domain" description="SpoVR protein-like N-terminal" evidence="1">
    <location>
        <begin position="16"/>
        <end position="440"/>
    </location>
</feature>
<dbReference type="Proteomes" id="UP001165667">
    <property type="component" value="Unassembled WGS sequence"/>
</dbReference>
<evidence type="ECO:0000313" key="3">
    <source>
        <dbReference type="EMBL" id="MCW6507489.1"/>
    </source>
</evidence>
<protein>
    <submittedName>
        <fullName evidence="3">SpoVR family protein</fullName>
    </submittedName>
</protein>
<evidence type="ECO:0000259" key="2">
    <source>
        <dbReference type="Pfam" id="PF24755"/>
    </source>
</evidence>
<dbReference type="InterPro" id="IPR056174">
    <property type="entry name" value="SpoVR_N"/>
</dbReference>
<reference evidence="3" key="1">
    <citation type="submission" date="2022-05" db="EMBL/GenBank/DDBJ databases">
        <authorList>
            <person name="Pankratov T."/>
        </authorList>
    </citation>
    <scope>NUCLEOTIDE SEQUENCE</scope>
    <source>
        <strain evidence="3">BP6-180914</strain>
    </source>
</reference>
<keyword evidence="4" id="KW-1185">Reference proteome</keyword>
<dbReference type="Pfam" id="PF24755">
    <property type="entry name" value="SpoVR_C"/>
    <property type="match status" value="1"/>
</dbReference>
<gene>
    <name evidence="3" type="ORF">M8523_05580</name>
</gene>
<dbReference type="NCBIfam" id="NF008737">
    <property type="entry name" value="PRK11767.1"/>
    <property type="match status" value="1"/>
</dbReference>
<comment type="caution">
    <text evidence="3">The sequence shown here is derived from an EMBL/GenBank/DDBJ whole genome shotgun (WGS) entry which is preliminary data.</text>
</comment>
<dbReference type="InterPro" id="IPR007390">
    <property type="entry name" value="Spore_V_R"/>
</dbReference>
<dbReference type="PANTHER" id="PTHR30029:SF2">
    <property type="entry name" value="STAGE V SPORULATION PROTEIN R"/>
    <property type="match status" value="1"/>
</dbReference>
<sequence length="518" mass="60376">MSTTITRPSLLYEGNDWDFAMIQRIHDAIAVIAHGEFKLDTYANQIEIITTEQMLDAYSSVGMPLFYKHWSFGKQFAHHEMGYRKGLRGLAYEIVINSDPCISYIMEENTVTMQTLVIAHAAFGHNHFFKNNYLFKQWTDANGILHYLDFAKTYIAECEQRYGHLAVERTLDAAHSLMTHGVHRYPRKRKPDLASEDRRERDRRLHQEKIYNDLWRTVPVTGKAKVSGGDEERRRALLELPQENILYFLEKTAPRLASWQREILRIVRHIAQYFYPQGQTKLMNEGCATYCHYRIMGRLFDTGQINEGSYLEFLQSHTNVVMQPEYDDRRYSGINPYALGFAMMQDIERIATKPTDEDREWFPEIAGVGDPFGVLSHVWANYRDESFVSQFLSPHLIRQWKLFQVVDDGEKAKALRVEAIHDERGYRNLRRALSRQYDVSWTDPDIQVVDVDLGGDRRLMLQHNVLNGILLQERETRDVLQHLADLWSYDVSLREIDPATGAVLKEHTATARPHFLTA</sequence>
<name>A0AA42CHQ0_9HYPH</name>
<dbReference type="Pfam" id="PF04293">
    <property type="entry name" value="SpoVR"/>
    <property type="match status" value="1"/>
</dbReference>
<feature type="domain" description="SpoVR-like C-terminal" evidence="2">
    <location>
        <begin position="444"/>
        <end position="497"/>
    </location>
</feature>
<dbReference type="InterPro" id="IPR057008">
    <property type="entry name" value="SpoVR-like_C"/>
</dbReference>